<dbReference type="SUPFAM" id="SSF141322">
    <property type="entry name" value="NfeD domain-like"/>
    <property type="match status" value="1"/>
</dbReference>
<accession>A0A369XR94</accession>
<protein>
    <submittedName>
        <fullName evidence="10">Nodulation protein NfeD</fullName>
    </submittedName>
</protein>
<evidence type="ECO:0000259" key="8">
    <source>
        <dbReference type="Pfam" id="PF24961"/>
    </source>
</evidence>
<evidence type="ECO:0000256" key="5">
    <source>
        <dbReference type="SAM" id="MobiDB-lite"/>
    </source>
</evidence>
<sequence>MNALFSNPEGRRSIAGKYGQRPRLARWLLGLLALLLAMWGVPGALRAATSVPESVPASAPVIVLTVQDAIGPASADYVVRSLRRAQDEGAPLVVLRIDTPGGLDSAMRQIVQAILASPVPVVSYVSPQGARAASAGTYILYASHLAAMSPATTLGAATPVSIGLPGAAPSRPESPSTSPPTSPPTSPSSSPAGSASDPAAKPAAKPAAASEPAPASAPLSGDTMKTKQINDAAAFIRGLAQQHGRNAEWAERAVREAVTLTASEALREKVIDVVAVDVPDLLNQIDGRSVQMQSGKLTLTTRDKATQELLPDARHRLLSVIANPSFALILMMIGIYGLIFEFSSPGFGVPGTVGAICLLLAMFALQMLPVNYAGLALIVLGIGLMAAELLTPTFGVLGVGGIAAFIAGGLLLFDRDVPGMGVPLPLLFGLAASSAALVLLGGGMALRARRAPVVSGREAMIGSNGEIELVDGDEVWVQVHGERWRVRASGPLAAGQRVRVSGMDGLILEVQASDDSSSSKGATP</sequence>
<comment type="subcellular location">
    <subcellularLocation>
        <location evidence="1">Membrane</location>
        <topology evidence="1">Multi-pass membrane protein</topology>
    </subcellularLocation>
</comment>
<dbReference type="EMBL" id="QPGA01000013">
    <property type="protein sequence ID" value="RDE50929.1"/>
    <property type="molecule type" value="Genomic_DNA"/>
</dbReference>
<dbReference type="Pfam" id="PF25145">
    <property type="entry name" value="NfeD1b_N"/>
    <property type="match status" value="1"/>
</dbReference>
<evidence type="ECO:0000259" key="7">
    <source>
        <dbReference type="Pfam" id="PF01957"/>
    </source>
</evidence>
<feature type="compositionally biased region" description="Low complexity" evidence="5">
    <location>
        <begin position="167"/>
        <end position="176"/>
    </location>
</feature>
<feature type="transmembrane region" description="Helical" evidence="6">
    <location>
        <begin position="425"/>
        <end position="446"/>
    </location>
</feature>
<feature type="compositionally biased region" description="Low complexity" evidence="5">
    <location>
        <begin position="187"/>
        <end position="220"/>
    </location>
</feature>
<keyword evidence="2 6" id="KW-0812">Transmembrane</keyword>
<dbReference type="PANTHER" id="PTHR33507">
    <property type="entry name" value="INNER MEMBRANE PROTEIN YBBJ"/>
    <property type="match status" value="1"/>
</dbReference>
<evidence type="ECO:0000313" key="11">
    <source>
        <dbReference type="Proteomes" id="UP000253831"/>
    </source>
</evidence>
<keyword evidence="4 6" id="KW-0472">Membrane</keyword>
<dbReference type="InterPro" id="IPR012340">
    <property type="entry name" value="NA-bd_OB-fold"/>
</dbReference>
<name>A0A369XR94_9PROT</name>
<feature type="region of interest" description="Disordered" evidence="5">
    <location>
        <begin position="163"/>
        <end position="223"/>
    </location>
</feature>
<reference evidence="10 11" key="1">
    <citation type="submission" date="2018-05" db="EMBL/GenBank/DDBJ databases">
        <title>Integrated omic analyses show evidence that a Ca. Accumulibacter phosphatis strain performs denitrification under micro-aerobic conditions.</title>
        <authorList>
            <person name="Camejo P.Y."/>
            <person name="Katherine M.D."/>
            <person name="Daniel N.R."/>
        </authorList>
    </citation>
    <scope>NUCLEOTIDE SEQUENCE [LARGE SCALE GENOMIC DNA]</scope>
    <source>
        <strain evidence="10">UW-LDO-IC</strain>
    </source>
</reference>
<comment type="caution">
    <text evidence="10">The sequence shown here is derived from an EMBL/GenBank/DDBJ whole genome shotgun (WGS) entry which is preliminary data.</text>
</comment>
<dbReference type="Pfam" id="PF24961">
    <property type="entry name" value="NfeD_membrane"/>
    <property type="match status" value="1"/>
</dbReference>
<organism evidence="10 11">
    <name type="scientific">Candidatus Accumulibacter meliphilus</name>
    <dbReference type="NCBI Taxonomy" id="2211374"/>
    <lineage>
        <taxon>Bacteria</taxon>
        <taxon>Pseudomonadati</taxon>
        <taxon>Pseudomonadota</taxon>
        <taxon>Betaproteobacteria</taxon>
        <taxon>Candidatus Accumulibacter</taxon>
    </lineage>
</organism>
<evidence type="ECO:0000313" key="10">
    <source>
        <dbReference type="EMBL" id="RDE50929.1"/>
    </source>
</evidence>
<evidence type="ECO:0000256" key="6">
    <source>
        <dbReference type="SAM" id="Phobius"/>
    </source>
</evidence>
<feature type="transmembrane region" description="Helical" evidence="6">
    <location>
        <begin position="317"/>
        <end position="339"/>
    </location>
</feature>
<feature type="compositionally biased region" description="Pro residues" evidence="5">
    <location>
        <begin position="177"/>
        <end position="186"/>
    </location>
</feature>
<dbReference type="AlphaFoldDB" id="A0A369XR94"/>
<dbReference type="Pfam" id="PF01957">
    <property type="entry name" value="NfeD"/>
    <property type="match status" value="1"/>
</dbReference>
<feature type="domain" description="NfeD integral membrane" evidence="8">
    <location>
        <begin position="327"/>
        <end position="439"/>
    </location>
</feature>
<dbReference type="Gene3D" id="2.40.50.140">
    <property type="entry name" value="Nucleic acid-binding proteins"/>
    <property type="match status" value="1"/>
</dbReference>
<dbReference type="InterPro" id="IPR002810">
    <property type="entry name" value="NfeD-like_C"/>
</dbReference>
<evidence type="ECO:0000256" key="2">
    <source>
        <dbReference type="ARBA" id="ARBA00022692"/>
    </source>
</evidence>
<dbReference type="GO" id="GO:0016020">
    <property type="term" value="C:membrane"/>
    <property type="evidence" value="ECO:0007669"/>
    <property type="project" value="UniProtKB-SubCell"/>
</dbReference>
<dbReference type="InterPro" id="IPR056738">
    <property type="entry name" value="NfeD1b_N"/>
</dbReference>
<gene>
    <name evidence="10" type="ORF">DVS81_08955</name>
</gene>
<evidence type="ECO:0000256" key="1">
    <source>
        <dbReference type="ARBA" id="ARBA00004141"/>
    </source>
</evidence>
<feature type="domain" description="NfeD-like C-terminal" evidence="7">
    <location>
        <begin position="457"/>
        <end position="510"/>
    </location>
</feature>
<dbReference type="Gene3D" id="3.90.226.10">
    <property type="entry name" value="2-enoyl-CoA Hydratase, Chain A, domain 1"/>
    <property type="match status" value="1"/>
</dbReference>
<dbReference type="SUPFAM" id="SSF52096">
    <property type="entry name" value="ClpP/crotonase"/>
    <property type="match status" value="1"/>
</dbReference>
<proteinExistence type="predicted"/>
<feature type="transmembrane region" description="Helical" evidence="6">
    <location>
        <begin position="370"/>
        <end position="387"/>
    </location>
</feature>
<dbReference type="PANTHER" id="PTHR33507:SF4">
    <property type="entry name" value="NODULATION COMPETITIVENESS PROTEIN NFED"/>
    <property type="match status" value="1"/>
</dbReference>
<keyword evidence="3 6" id="KW-1133">Transmembrane helix</keyword>
<dbReference type="InterPro" id="IPR056739">
    <property type="entry name" value="NfeD_membrane"/>
</dbReference>
<evidence type="ECO:0000259" key="9">
    <source>
        <dbReference type="Pfam" id="PF25145"/>
    </source>
</evidence>
<evidence type="ECO:0000256" key="4">
    <source>
        <dbReference type="ARBA" id="ARBA00023136"/>
    </source>
</evidence>
<feature type="transmembrane region" description="Helical" evidence="6">
    <location>
        <begin position="394"/>
        <end position="413"/>
    </location>
</feature>
<feature type="domain" description="NfeD1b N-terminal" evidence="9">
    <location>
        <begin position="61"/>
        <end position="160"/>
    </location>
</feature>
<dbReference type="InterPro" id="IPR052165">
    <property type="entry name" value="Membrane_assoc_protease"/>
</dbReference>
<dbReference type="InterPro" id="IPR029045">
    <property type="entry name" value="ClpP/crotonase-like_dom_sf"/>
</dbReference>
<dbReference type="CDD" id="cd07020">
    <property type="entry name" value="Clp_protease_NfeD_1"/>
    <property type="match status" value="1"/>
</dbReference>
<evidence type="ECO:0000256" key="3">
    <source>
        <dbReference type="ARBA" id="ARBA00022989"/>
    </source>
</evidence>
<dbReference type="Proteomes" id="UP000253831">
    <property type="component" value="Unassembled WGS sequence"/>
</dbReference>